<dbReference type="EMBL" id="JAKCXM010000074">
    <property type="protein sequence ID" value="KAJ0403806.1"/>
    <property type="molecule type" value="Genomic_DNA"/>
</dbReference>
<dbReference type="InterPro" id="IPR045148">
    <property type="entry name" value="TCRG1-like"/>
</dbReference>
<name>A0AAD5QC84_PYTIN</name>
<keyword evidence="3" id="KW-0472">Membrane</keyword>
<dbReference type="InterPro" id="IPR036020">
    <property type="entry name" value="WW_dom_sf"/>
</dbReference>
<feature type="domain" description="WW" evidence="4">
    <location>
        <begin position="72"/>
        <end position="99"/>
    </location>
</feature>
<evidence type="ECO:0000256" key="2">
    <source>
        <dbReference type="SAM" id="MobiDB-lite"/>
    </source>
</evidence>
<proteinExistence type="predicted"/>
<dbReference type="SMART" id="SM00456">
    <property type="entry name" value="WW"/>
    <property type="match status" value="2"/>
</dbReference>
<accession>A0AAD5QC84</accession>
<dbReference type="Proteomes" id="UP001209570">
    <property type="component" value="Unassembled WGS sequence"/>
</dbReference>
<evidence type="ECO:0000256" key="1">
    <source>
        <dbReference type="ARBA" id="ARBA00022737"/>
    </source>
</evidence>
<dbReference type="PROSITE" id="PS01159">
    <property type="entry name" value="WW_DOMAIN_1"/>
    <property type="match status" value="1"/>
</dbReference>
<evidence type="ECO:0000259" key="4">
    <source>
        <dbReference type="PROSITE" id="PS50020"/>
    </source>
</evidence>
<dbReference type="Pfam" id="PF01846">
    <property type="entry name" value="FF"/>
    <property type="match status" value="1"/>
</dbReference>
<feature type="compositionally biased region" description="Basic residues" evidence="2">
    <location>
        <begin position="138"/>
        <end position="148"/>
    </location>
</feature>
<sequence length="500" mass="56736">MLDRRDKQQFLANAVDVVGPWSVHDDDDGRLFYFNHDSCASQWGVPSELAGLEGEFMMALMLQDAIATSGVWSAHDAGNATLYYFNRKTRASVWERPAEWGDPALEAEAQREANARKQQVLALLGPAPTAPTEQAKKQAAKPKKKSAKSKADEPNATPKRSSAEEQHSPPTPAPEPTAEELELQRRHEEEAARHRERFREMLRDKKVMPFTKWSVAFPSIATDPRFLAVPTMDERREVFEDFVQHRRDDLKNEKKQKLQVAKKRFVRFLRDQLNAQRAQGAFDAKQSFSVFLAALEQADDGASERRRQLESEVLALLPFSVQEKIWTKVMEDFLESTKAERDEEDRLQACLAERLADWELVAAEDPRVKAVVAEFYGTQQARLSESLQAAVVQRVAKKISEQRKQLQLKAAPLQPQPPTPTLGVLFIVVTISIPFPFPFSRPITPPLSLQRQRRQRIPLVATTPPFEILALVLFYSFSFSLSFSLAPLIDSDNARKHTRA</sequence>
<feature type="compositionally biased region" description="Basic and acidic residues" evidence="2">
    <location>
        <begin position="182"/>
        <end position="192"/>
    </location>
</feature>
<keyword evidence="3" id="KW-0812">Transmembrane</keyword>
<keyword evidence="7" id="KW-1185">Reference proteome</keyword>
<keyword evidence="1" id="KW-0677">Repeat</keyword>
<dbReference type="PROSITE" id="PS51676">
    <property type="entry name" value="FF"/>
    <property type="match status" value="1"/>
</dbReference>
<comment type="caution">
    <text evidence="6">The sequence shown here is derived from an EMBL/GenBank/DDBJ whole genome shotgun (WGS) entry which is preliminary data.</text>
</comment>
<organism evidence="6 7">
    <name type="scientific">Pythium insidiosum</name>
    <name type="common">Pythiosis disease agent</name>
    <dbReference type="NCBI Taxonomy" id="114742"/>
    <lineage>
        <taxon>Eukaryota</taxon>
        <taxon>Sar</taxon>
        <taxon>Stramenopiles</taxon>
        <taxon>Oomycota</taxon>
        <taxon>Peronosporomycetes</taxon>
        <taxon>Pythiales</taxon>
        <taxon>Pythiaceae</taxon>
        <taxon>Pythium</taxon>
    </lineage>
</organism>
<dbReference type="PANTHER" id="PTHR15377">
    <property type="entry name" value="TRANSCRIPTION ELONGATION REGULATOR 1"/>
    <property type="match status" value="1"/>
</dbReference>
<evidence type="ECO:0000256" key="3">
    <source>
        <dbReference type="SAM" id="Phobius"/>
    </source>
</evidence>
<dbReference type="Gene3D" id="1.10.10.440">
    <property type="entry name" value="FF domain"/>
    <property type="match status" value="1"/>
</dbReference>
<evidence type="ECO:0000313" key="7">
    <source>
        <dbReference type="Proteomes" id="UP001209570"/>
    </source>
</evidence>
<dbReference type="SUPFAM" id="SSF81698">
    <property type="entry name" value="FF domain"/>
    <property type="match status" value="1"/>
</dbReference>
<dbReference type="PROSITE" id="PS50020">
    <property type="entry name" value="WW_DOMAIN_2"/>
    <property type="match status" value="2"/>
</dbReference>
<dbReference type="CDD" id="cd00201">
    <property type="entry name" value="WW"/>
    <property type="match status" value="2"/>
</dbReference>
<feature type="domain" description="WW" evidence="4">
    <location>
        <begin position="15"/>
        <end position="48"/>
    </location>
</feature>
<dbReference type="InterPro" id="IPR001202">
    <property type="entry name" value="WW_dom"/>
</dbReference>
<protein>
    <recommendedName>
        <fullName evidence="8">WW domain-containing protein</fullName>
    </recommendedName>
</protein>
<keyword evidence="3" id="KW-1133">Transmembrane helix</keyword>
<reference evidence="6" key="1">
    <citation type="submission" date="2021-12" db="EMBL/GenBank/DDBJ databases">
        <title>Prjna785345.</title>
        <authorList>
            <person name="Rujirawat T."/>
            <person name="Krajaejun T."/>
        </authorList>
    </citation>
    <scope>NUCLEOTIDE SEQUENCE</scope>
    <source>
        <strain evidence="6">Pi057C3</strain>
    </source>
</reference>
<dbReference type="GO" id="GO:0003712">
    <property type="term" value="F:transcription coregulator activity"/>
    <property type="evidence" value="ECO:0007669"/>
    <property type="project" value="TreeGrafter"/>
</dbReference>
<dbReference type="PANTHER" id="PTHR15377:SF3">
    <property type="entry name" value="WW DOMAIN-CONTAINING PROTEIN"/>
    <property type="match status" value="1"/>
</dbReference>
<dbReference type="Gene3D" id="2.20.70.10">
    <property type="match status" value="2"/>
</dbReference>
<evidence type="ECO:0008006" key="8">
    <source>
        <dbReference type="Google" id="ProtNLM"/>
    </source>
</evidence>
<dbReference type="GO" id="GO:0005634">
    <property type="term" value="C:nucleus"/>
    <property type="evidence" value="ECO:0007669"/>
    <property type="project" value="TreeGrafter"/>
</dbReference>
<dbReference type="GO" id="GO:0070063">
    <property type="term" value="F:RNA polymerase binding"/>
    <property type="evidence" value="ECO:0007669"/>
    <property type="project" value="InterPro"/>
</dbReference>
<feature type="domain" description="FF" evidence="5">
    <location>
        <begin position="191"/>
        <end position="245"/>
    </location>
</feature>
<dbReference type="InterPro" id="IPR036517">
    <property type="entry name" value="FF_domain_sf"/>
</dbReference>
<feature type="transmembrane region" description="Helical" evidence="3">
    <location>
        <begin position="422"/>
        <end position="439"/>
    </location>
</feature>
<gene>
    <name evidence="6" type="ORF">P43SY_003903</name>
</gene>
<dbReference type="SMART" id="SM00441">
    <property type="entry name" value="FF"/>
    <property type="match status" value="1"/>
</dbReference>
<dbReference type="SUPFAM" id="SSF51045">
    <property type="entry name" value="WW domain"/>
    <property type="match status" value="2"/>
</dbReference>
<dbReference type="AlphaFoldDB" id="A0AAD5QC84"/>
<dbReference type="InterPro" id="IPR002713">
    <property type="entry name" value="FF_domain"/>
</dbReference>
<evidence type="ECO:0000313" key="6">
    <source>
        <dbReference type="EMBL" id="KAJ0403806.1"/>
    </source>
</evidence>
<feature type="transmembrane region" description="Helical" evidence="3">
    <location>
        <begin position="468"/>
        <end position="489"/>
    </location>
</feature>
<feature type="region of interest" description="Disordered" evidence="2">
    <location>
        <begin position="125"/>
        <end position="192"/>
    </location>
</feature>
<evidence type="ECO:0000259" key="5">
    <source>
        <dbReference type="PROSITE" id="PS51676"/>
    </source>
</evidence>